<dbReference type="CDD" id="cd02199">
    <property type="entry name" value="YjgF_YER057c_UK114_like_1"/>
    <property type="match status" value="1"/>
</dbReference>
<dbReference type="Pfam" id="PF14588">
    <property type="entry name" value="YjgF_endoribonc"/>
    <property type="match status" value="1"/>
</dbReference>
<proteinExistence type="predicted"/>
<accession>A0A5B8VRD2</accession>
<reference evidence="2 3" key="1">
    <citation type="journal article" date="2017" name="Int. J. Syst. Evol. Microbiol.">
        <title>Arachidicoccus ginsenosidivorans sp. nov., with ginsenoside-converting activity isolated from ginseng cultivating soil.</title>
        <authorList>
            <person name="Siddiqi M.Z."/>
            <person name="Aslam Z."/>
            <person name="Im W.T."/>
        </authorList>
    </citation>
    <scope>NUCLEOTIDE SEQUENCE [LARGE SCALE GENOMIC DNA]</scope>
    <source>
        <strain evidence="2 3">Gsoil 809</strain>
    </source>
</reference>
<name>A0A5B8VRD2_9BACT</name>
<dbReference type="PANTHER" id="PTHR43760">
    <property type="entry name" value="ENDORIBONUCLEASE-RELATED"/>
    <property type="match status" value="1"/>
</dbReference>
<evidence type="ECO:0000313" key="3">
    <source>
        <dbReference type="Proteomes" id="UP000321291"/>
    </source>
</evidence>
<dbReference type="KEGG" id="agi:FSB73_00870"/>
<sequence length="157" mass="16559">MDAEANFAATGLILPPAPQPLGVYKPSLIVGDFLYLSGHGTVQEDGSLIIGRVGENMDIEQGVLAARQVGLAMLATIIKTLGSLNHVKRVIKVLGMVNATPGFTRHPYVINGCSELFRTVWGQDAGVGVRSAVGMGSLPDNIPVEIEAVFEIASSFK</sequence>
<feature type="domain" description="Endoribonuclease L-PSP/chorismate mutase-like" evidence="1">
    <location>
        <begin position="5"/>
        <end position="126"/>
    </location>
</feature>
<gene>
    <name evidence="2" type="ORF">FSB73_00870</name>
</gene>
<dbReference type="Proteomes" id="UP000321291">
    <property type="component" value="Chromosome"/>
</dbReference>
<dbReference type="EMBL" id="CP042434">
    <property type="protein sequence ID" value="QEC74147.1"/>
    <property type="molecule type" value="Genomic_DNA"/>
</dbReference>
<dbReference type="InterPro" id="IPR035959">
    <property type="entry name" value="RutC-like_sf"/>
</dbReference>
<organism evidence="2 3">
    <name type="scientific">Arachidicoccus ginsenosidivorans</name>
    <dbReference type="NCBI Taxonomy" id="496057"/>
    <lineage>
        <taxon>Bacteria</taxon>
        <taxon>Pseudomonadati</taxon>
        <taxon>Bacteroidota</taxon>
        <taxon>Chitinophagia</taxon>
        <taxon>Chitinophagales</taxon>
        <taxon>Chitinophagaceae</taxon>
        <taxon>Arachidicoccus</taxon>
    </lineage>
</organism>
<dbReference type="PANTHER" id="PTHR43760:SF1">
    <property type="entry name" value="ENDORIBONUCLEASE L-PSP_CHORISMATE MUTASE-LIKE DOMAIN-CONTAINING PROTEIN"/>
    <property type="match status" value="1"/>
</dbReference>
<keyword evidence="3" id="KW-1185">Reference proteome</keyword>
<dbReference type="AlphaFoldDB" id="A0A5B8VRD2"/>
<evidence type="ECO:0000313" key="2">
    <source>
        <dbReference type="EMBL" id="QEC74147.1"/>
    </source>
</evidence>
<evidence type="ECO:0000259" key="1">
    <source>
        <dbReference type="Pfam" id="PF14588"/>
    </source>
</evidence>
<dbReference type="SUPFAM" id="SSF55298">
    <property type="entry name" value="YjgF-like"/>
    <property type="match status" value="1"/>
</dbReference>
<dbReference type="InterPro" id="IPR013813">
    <property type="entry name" value="Endoribo_LPSP/chorism_mut-like"/>
</dbReference>
<dbReference type="OrthoDB" id="9806350at2"/>
<protein>
    <submittedName>
        <fullName evidence="2">RidA family protein</fullName>
    </submittedName>
</protein>
<dbReference type="Gene3D" id="3.30.1330.40">
    <property type="entry name" value="RutC-like"/>
    <property type="match status" value="1"/>
</dbReference>